<evidence type="ECO:0000256" key="2">
    <source>
        <dbReference type="ARBA" id="ARBA00022692"/>
    </source>
</evidence>
<evidence type="ECO:0000256" key="3">
    <source>
        <dbReference type="ARBA" id="ARBA00022989"/>
    </source>
</evidence>
<comment type="subcellular location">
    <subcellularLocation>
        <location evidence="1">Membrane</location>
        <topology evidence="1">Multi-pass membrane protein</topology>
    </subcellularLocation>
</comment>
<dbReference type="PANTHER" id="PTHR33507:SF3">
    <property type="entry name" value="INNER MEMBRANE PROTEIN YBBJ"/>
    <property type="match status" value="1"/>
</dbReference>
<keyword evidence="8" id="KW-1185">Reference proteome</keyword>
<feature type="transmembrane region" description="Helical" evidence="5">
    <location>
        <begin position="6"/>
        <end position="22"/>
    </location>
</feature>
<name>A0A1H6FDU7_9GAMM</name>
<accession>A0A1H6FDU7</accession>
<dbReference type="OrthoDB" id="9810336at2"/>
<dbReference type="InterPro" id="IPR002810">
    <property type="entry name" value="NfeD-like_C"/>
</dbReference>
<dbReference type="PANTHER" id="PTHR33507">
    <property type="entry name" value="INNER MEMBRANE PROTEIN YBBJ"/>
    <property type="match status" value="1"/>
</dbReference>
<dbReference type="Proteomes" id="UP000236724">
    <property type="component" value="Unassembled WGS sequence"/>
</dbReference>
<evidence type="ECO:0000256" key="1">
    <source>
        <dbReference type="ARBA" id="ARBA00004141"/>
    </source>
</evidence>
<dbReference type="InterPro" id="IPR012340">
    <property type="entry name" value="NA-bd_OB-fold"/>
</dbReference>
<dbReference type="Pfam" id="PF01957">
    <property type="entry name" value="NfeD"/>
    <property type="match status" value="1"/>
</dbReference>
<evidence type="ECO:0000313" key="7">
    <source>
        <dbReference type="EMBL" id="SEH08260.1"/>
    </source>
</evidence>
<dbReference type="RefSeq" id="WP_103921822.1">
    <property type="nucleotide sequence ID" value="NZ_FMSV02000546.1"/>
</dbReference>
<dbReference type="InterPro" id="IPR052165">
    <property type="entry name" value="Membrane_assoc_protease"/>
</dbReference>
<proteinExistence type="predicted"/>
<dbReference type="Gene3D" id="2.40.50.140">
    <property type="entry name" value="Nucleic acid-binding proteins"/>
    <property type="match status" value="1"/>
</dbReference>
<dbReference type="AlphaFoldDB" id="A0A1H6FDU7"/>
<gene>
    <name evidence="7" type="primary">ybbJ_2</name>
    <name evidence="7" type="ORF">MBHS_04151</name>
</gene>
<organism evidence="7 8">
    <name type="scientific">Candidatus Venteria ishoeyi</name>
    <dbReference type="NCBI Taxonomy" id="1899563"/>
    <lineage>
        <taxon>Bacteria</taxon>
        <taxon>Pseudomonadati</taxon>
        <taxon>Pseudomonadota</taxon>
        <taxon>Gammaproteobacteria</taxon>
        <taxon>Thiotrichales</taxon>
        <taxon>Thiotrichaceae</taxon>
        <taxon>Venteria</taxon>
    </lineage>
</organism>
<evidence type="ECO:0000313" key="8">
    <source>
        <dbReference type="Proteomes" id="UP000236724"/>
    </source>
</evidence>
<evidence type="ECO:0000259" key="6">
    <source>
        <dbReference type="Pfam" id="PF01957"/>
    </source>
</evidence>
<sequence length="144" mass="16269">MELTFWHWWTIALLCLALEAFLPGALFLGIAVAASLVGLLLVFIPLSIQFQLLLLSLFAIASMVLGRLYLYKNPIQSEQPLLNQRQAQFIGRVCKLEKAIINGRGRVKLDDSFWRVRGEDLPVDTVVKITGIQDTDLVVERMDE</sequence>
<feature type="domain" description="NfeD-like C-terminal" evidence="6">
    <location>
        <begin position="88"/>
        <end position="141"/>
    </location>
</feature>
<keyword evidence="2 5" id="KW-0812">Transmembrane</keyword>
<evidence type="ECO:0000256" key="4">
    <source>
        <dbReference type="ARBA" id="ARBA00023136"/>
    </source>
</evidence>
<reference evidence="7 8" key="1">
    <citation type="submission" date="2016-10" db="EMBL/GenBank/DDBJ databases">
        <authorList>
            <person name="de Groot N.N."/>
        </authorList>
    </citation>
    <scope>NUCLEOTIDE SEQUENCE [LARGE SCALE GENOMIC DNA]</scope>
    <source>
        <strain evidence="7">MBHS1</strain>
    </source>
</reference>
<dbReference type="GO" id="GO:0005886">
    <property type="term" value="C:plasma membrane"/>
    <property type="evidence" value="ECO:0007669"/>
    <property type="project" value="TreeGrafter"/>
</dbReference>
<keyword evidence="4 5" id="KW-0472">Membrane</keyword>
<protein>
    <submittedName>
        <fullName evidence="7">Inner membrane protein YbbJ</fullName>
    </submittedName>
</protein>
<keyword evidence="3 5" id="KW-1133">Transmembrane helix</keyword>
<dbReference type="EMBL" id="FMSV02000546">
    <property type="protein sequence ID" value="SEH08260.1"/>
    <property type="molecule type" value="Genomic_DNA"/>
</dbReference>
<evidence type="ECO:0000256" key="5">
    <source>
        <dbReference type="SAM" id="Phobius"/>
    </source>
</evidence>